<sequence length="100" mass="10601">MLDGDDRGGERFTHVNVKLVLCSISSLLRCGTQSEEVAVVSGGLGEIGLPLPITVNIIAADMRAGRRDTETPGHRDAGTPGHRDAGTRPLPGRKLLTHVH</sequence>
<gene>
    <name evidence="2" type="ORF">JOB18_025257</name>
</gene>
<keyword evidence="3" id="KW-1185">Reference proteome</keyword>
<evidence type="ECO:0000256" key="1">
    <source>
        <dbReference type="SAM" id="MobiDB-lite"/>
    </source>
</evidence>
<dbReference type="EMBL" id="JAGKHQ010000019">
    <property type="protein sequence ID" value="KAG7482595.1"/>
    <property type="molecule type" value="Genomic_DNA"/>
</dbReference>
<proteinExistence type="predicted"/>
<name>A0AAV6Q2Q8_SOLSE</name>
<feature type="compositionally biased region" description="Basic and acidic residues" evidence="1">
    <location>
        <begin position="64"/>
        <end position="86"/>
    </location>
</feature>
<organism evidence="2 3">
    <name type="scientific">Solea senegalensis</name>
    <name type="common">Senegalese sole</name>
    <dbReference type="NCBI Taxonomy" id="28829"/>
    <lineage>
        <taxon>Eukaryota</taxon>
        <taxon>Metazoa</taxon>
        <taxon>Chordata</taxon>
        <taxon>Craniata</taxon>
        <taxon>Vertebrata</taxon>
        <taxon>Euteleostomi</taxon>
        <taxon>Actinopterygii</taxon>
        <taxon>Neopterygii</taxon>
        <taxon>Teleostei</taxon>
        <taxon>Neoteleostei</taxon>
        <taxon>Acanthomorphata</taxon>
        <taxon>Carangaria</taxon>
        <taxon>Pleuronectiformes</taxon>
        <taxon>Pleuronectoidei</taxon>
        <taxon>Soleidae</taxon>
        <taxon>Solea</taxon>
    </lineage>
</organism>
<feature type="region of interest" description="Disordered" evidence="1">
    <location>
        <begin position="64"/>
        <end position="100"/>
    </location>
</feature>
<dbReference type="AlphaFoldDB" id="A0AAV6Q2Q8"/>
<evidence type="ECO:0000313" key="3">
    <source>
        <dbReference type="Proteomes" id="UP000693946"/>
    </source>
</evidence>
<accession>A0AAV6Q2Q8</accession>
<comment type="caution">
    <text evidence="2">The sequence shown here is derived from an EMBL/GenBank/DDBJ whole genome shotgun (WGS) entry which is preliminary data.</text>
</comment>
<evidence type="ECO:0000313" key="2">
    <source>
        <dbReference type="EMBL" id="KAG7482595.1"/>
    </source>
</evidence>
<dbReference type="Proteomes" id="UP000693946">
    <property type="component" value="Linkage Group LG7"/>
</dbReference>
<protein>
    <submittedName>
        <fullName evidence="2">Uncharacterized protein</fullName>
    </submittedName>
</protein>
<reference evidence="2 3" key="1">
    <citation type="journal article" date="2021" name="Sci. Rep.">
        <title>Chromosome anchoring in Senegalese sole (Solea senegalensis) reveals sex-associated markers and genome rearrangements in flatfish.</title>
        <authorList>
            <person name="Guerrero-Cozar I."/>
            <person name="Gomez-Garrido J."/>
            <person name="Berbel C."/>
            <person name="Martinez-Blanch J.F."/>
            <person name="Alioto T."/>
            <person name="Claros M.G."/>
            <person name="Gagnaire P.A."/>
            <person name="Manchado M."/>
        </authorList>
    </citation>
    <scope>NUCLEOTIDE SEQUENCE [LARGE SCALE GENOMIC DNA]</scope>
    <source>
        <strain evidence="2">Sse05_10M</strain>
    </source>
</reference>